<accession>A0A7W3XW61</accession>
<organism evidence="3 4">
    <name type="scientific">Streptomyces calidiresistens</name>
    <dbReference type="NCBI Taxonomy" id="1485586"/>
    <lineage>
        <taxon>Bacteria</taxon>
        <taxon>Bacillati</taxon>
        <taxon>Actinomycetota</taxon>
        <taxon>Actinomycetes</taxon>
        <taxon>Kitasatosporales</taxon>
        <taxon>Streptomycetaceae</taxon>
        <taxon>Streptomyces</taxon>
    </lineage>
</organism>
<dbReference type="AlphaFoldDB" id="A0A7W3XW61"/>
<dbReference type="InterPro" id="IPR029017">
    <property type="entry name" value="Enolase-like_N"/>
</dbReference>
<reference evidence="4" key="1">
    <citation type="submission" date="2019-10" db="EMBL/GenBank/DDBJ databases">
        <title>Streptomyces sp. nov., a novel actinobacterium isolated from alkaline environment.</title>
        <authorList>
            <person name="Golinska P."/>
        </authorList>
    </citation>
    <scope>NUCLEOTIDE SEQUENCE [LARGE SCALE GENOMIC DNA]</scope>
    <source>
        <strain evidence="4">DSM 42108</strain>
    </source>
</reference>
<dbReference type="EMBL" id="VKHS01000134">
    <property type="protein sequence ID" value="MBB0229539.1"/>
    <property type="molecule type" value="Genomic_DNA"/>
</dbReference>
<dbReference type="Pfam" id="PF02746">
    <property type="entry name" value="MR_MLE_N"/>
    <property type="match status" value="1"/>
</dbReference>
<proteinExistence type="predicted"/>
<feature type="domain" description="Mandelate racemase/muconate lactonizing enzyme N-terminal" evidence="2">
    <location>
        <begin position="95"/>
        <end position="210"/>
    </location>
</feature>
<name>A0A7W3XW61_9ACTN</name>
<feature type="region of interest" description="Disordered" evidence="1">
    <location>
        <begin position="1"/>
        <end position="85"/>
    </location>
</feature>
<dbReference type="InterPro" id="IPR013341">
    <property type="entry name" value="Mandelate_racemase_N_dom"/>
</dbReference>
<keyword evidence="4" id="KW-1185">Reference proteome</keyword>
<feature type="non-terminal residue" evidence="3">
    <location>
        <position position="227"/>
    </location>
</feature>
<evidence type="ECO:0000313" key="3">
    <source>
        <dbReference type="EMBL" id="MBB0229539.1"/>
    </source>
</evidence>
<protein>
    <recommendedName>
        <fullName evidence="2">Mandelate racemase/muconate lactonizing enzyme N-terminal domain-containing protein</fullName>
    </recommendedName>
</protein>
<dbReference type="Gene3D" id="3.30.390.10">
    <property type="entry name" value="Enolase-like, N-terminal domain"/>
    <property type="match status" value="1"/>
</dbReference>
<sequence length="227" mass="24713">MEHRRGGAGGRLGRTHQPGSGGCHRLPRRPRALREHPLRRGPLPAKRDRHRRTAPRPPSRDSPSRGGGGHRLDPLSHRRRPTRRLREGCVVRPTVRTVSLDLATPLRISRSVMTRRDAVWVSIEHEGVTGHGEVVASTHLATTARRARRDLMEHVAPALARHPDPLSGPVDPGTELALPPDVPAGVLAAVDAALLDLRGKLEGRPVHRLLPGSDPLRPGGPRDGARP</sequence>
<dbReference type="SUPFAM" id="SSF54826">
    <property type="entry name" value="Enolase N-terminal domain-like"/>
    <property type="match status" value="1"/>
</dbReference>
<gene>
    <name evidence="3" type="ORF">FOE67_08430</name>
</gene>
<feature type="region of interest" description="Disordered" evidence="1">
    <location>
        <begin position="205"/>
        <end position="227"/>
    </location>
</feature>
<dbReference type="Proteomes" id="UP000530234">
    <property type="component" value="Unassembled WGS sequence"/>
</dbReference>
<evidence type="ECO:0000259" key="2">
    <source>
        <dbReference type="Pfam" id="PF02746"/>
    </source>
</evidence>
<evidence type="ECO:0000256" key="1">
    <source>
        <dbReference type="SAM" id="MobiDB-lite"/>
    </source>
</evidence>
<evidence type="ECO:0000313" key="4">
    <source>
        <dbReference type="Proteomes" id="UP000530234"/>
    </source>
</evidence>
<comment type="caution">
    <text evidence="3">The sequence shown here is derived from an EMBL/GenBank/DDBJ whole genome shotgun (WGS) entry which is preliminary data.</text>
</comment>